<dbReference type="InterPro" id="IPR036388">
    <property type="entry name" value="WH-like_DNA-bd_sf"/>
</dbReference>
<evidence type="ECO:0000259" key="5">
    <source>
        <dbReference type="PROSITE" id="PS50931"/>
    </source>
</evidence>
<evidence type="ECO:0000313" key="6">
    <source>
        <dbReference type="EMBL" id="KCZ59384.1"/>
    </source>
</evidence>
<name>A0A062UJB5_9PROT</name>
<dbReference type="GO" id="GO:0003700">
    <property type="term" value="F:DNA-binding transcription factor activity"/>
    <property type="evidence" value="ECO:0007669"/>
    <property type="project" value="InterPro"/>
</dbReference>
<dbReference type="GO" id="GO:0006351">
    <property type="term" value="P:DNA-templated transcription"/>
    <property type="evidence" value="ECO:0007669"/>
    <property type="project" value="TreeGrafter"/>
</dbReference>
<evidence type="ECO:0000256" key="1">
    <source>
        <dbReference type="ARBA" id="ARBA00009437"/>
    </source>
</evidence>
<dbReference type="Proteomes" id="UP000027190">
    <property type="component" value="Unassembled WGS sequence"/>
</dbReference>
<dbReference type="eggNOG" id="COG0583">
    <property type="taxonomic scope" value="Bacteria"/>
</dbReference>
<comment type="similarity">
    <text evidence="1">Belongs to the LysR transcriptional regulatory family.</text>
</comment>
<protein>
    <recommendedName>
        <fullName evidence="5">HTH lysR-type domain-containing protein</fullName>
    </recommendedName>
</protein>
<keyword evidence="3" id="KW-0238">DNA-binding</keyword>
<dbReference type="SUPFAM" id="SSF53850">
    <property type="entry name" value="Periplasmic binding protein-like II"/>
    <property type="match status" value="1"/>
</dbReference>
<dbReference type="AlphaFoldDB" id="A0A062UJB5"/>
<dbReference type="GO" id="GO:0043565">
    <property type="term" value="F:sequence-specific DNA binding"/>
    <property type="evidence" value="ECO:0007669"/>
    <property type="project" value="TreeGrafter"/>
</dbReference>
<dbReference type="EMBL" id="AWFG01000016">
    <property type="protein sequence ID" value="KCZ59384.1"/>
    <property type="molecule type" value="Genomic_DNA"/>
</dbReference>
<evidence type="ECO:0000256" key="2">
    <source>
        <dbReference type="ARBA" id="ARBA00023015"/>
    </source>
</evidence>
<keyword evidence="7" id="KW-1185">Reference proteome</keyword>
<dbReference type="OrthoDB" id="7624726at2"/>
<dbReference type="Pfam" id="PF00126">
    <property type="entry name" value="HTH_1"/>
    <property type="match status" value="1"/>
</dbReference>
<dbReference type="PATRIC" id="fig|1280947.3.peg.1276"/>
<dbReference type="PANTHER" id="PTHR30537:SF3">
    <property type="entry name" value="TRANSCRIPTIONAL REGULATORY PROTEIN"/>
    <property type="match status" value="1"/>
</dbReference>
<dbReference type="PANTHER" id="PTHR30537">
    <property type="entry name" value="HTH-TYPE TRANSCRIPTIONAL REGULATOR"/>
    <property type="match status" value="1"/>
</dbReference>
<keyword evidence="2" id="KW-0805">Transcription regulation</keyword>
<dbReference type="STRING" id="1280947.HY30_14770"/>
<dbReference type="RefSeq" id="WP_162176903.1">
    <property type="nucleotide sequence ID" value="NZ_AWFG01000016.1"/>
</dbReference>
<dbReference type="InterPro" id="IPR058163">
    <property type="entry name" value="LysR-type_TF_proteobact-type"/>
</dbReference>
<dbReference type="SUPFAM" id="SSF46785">
    <property type="entry name" value="Winged helix' DNA-binding domain"/>
    <property type="match status" value="1"/>
</dbReference>
<dbReference type="InterPro" id="IPR036390">
    <property type="entry name" value="WH_DNA-bd_sf"/>
</dbReference>
<accession>A0A062UJB5</accession>
<reference evidence="6 7" key="1">
    <citation type="journal article" date="2014" name="Antonie Van Leeuwenhoek">
        <title>Hyphomonas beringensis sp. nov. and Hyphomonas chukchiensis sp. nov., isolated from surface seawater of the Bering Sea and Chukchi Sea.</title>
        <authorList>
            <person name="Li C."/>
            <person name="Lai Q."/>
            <person name="Li G."/>
            <person name="Dong C."/>
            <person name="Wang J."/>
            <person name="Liao Y."/>
            <person name="Shao Z."/>
        </authorList>
    </citation>
    <scope>NUCLEOTIDE SEQUENCE [LARGE SCALE GENOMIC DNA]</scope>
    <source>
        <strain evidence="6 7">BH-BN04-4</strain>
    </source>
</reference>
<evidence type="ECO:0000256" key="4">
    <source>
        <dbReference type="ARBA" id="ARBA00023163"/>
    </source>
</evidence>
<dbReference type="FunFam" id="1.10.10.10:FF:000001">
    <property type="entry name" value="LysR family transcriptional regulator"/>
    <property type="match status" value="1"/>
</dbReference>
<dbReference type="InterPro" id="IPR005119">
    <property type="entry name" value="LysR_subst-bd"/>
</dbReference>
<dbReference type="PROSITE" id="PS50931">
    <property type="entry name" value="HTH_LYSR"/>
    <property type="match status" value="1"/>
</dbReference>
<proteinExistence type="inferred from homology"/>
<dbReference type="Gene3D" id="3.40.190.290">
    <property type="match status" value="1"/>
</dbReference>
<comment type="caution">
    <text evidence="6">The sequence shown here is derived from an EMBL/GenBank/DDBJ whole genome shotgun (WGS) entry which is preliminary data.</text>
</comment>
<dbReference type="InterPro" id="IPR000847">
    <property type="entry name" value="LysR_HTH_N"/>
</dbReference>
<evidence type="ECO:0000313" key="7">
    <source>
        <dbReference type="Proteomes" id="UP000027190"/>
    </source>
</evidence>
<keyword evidence="4" id="KW-0804">Transcription</keyword>
<evidence type="ECO:0000256" key="3">
    <source>
        <dbReference type="ARBA" id="ARBA00023125"/>
    </source>
</evidence>
<dbReference type="Pfam" id="PF03466">
    <property type="entry name" value="LysR_substrate"/>
    <property type="match status" value="1"/>
</dbReference>
<feature type="domain" description="HTH lysR-type" evidence="5">
    <location>
        <begin position="16"/>
        <end position="73"/>
    </location>
</feature>
<dbReference type="Gene3D" id="1.10.10.10">
    <property type="entry name" value="Winged helix-like DNA-binding domain superfamily/Winged helix DNA-binding domain"/>
    <property type="match status" value="1"/>
</dbReference>
<gene>
    <name evidence="6" type="ORF">HY30_14770</name>
</gene>
<sequence length="334" mass="37641">MARAQWKDAGMPSERLNWDNLRVFMVVAELSSMKAASVRLGESPPTIGRKIDDLETELNVQLLNRSTRGVELTEAGKNVLAQAKKMADAANYLRRQSNDKGQPAEGTVTLATGDGLGPYWIAPRIPEFHRANPRIQIKMNVVEKAPDVGAGDADIAIQFTEPKQHDVIARRMGTLHYISFASREYLDEHGEPNSLFEYFKHRSILHQAYVHQIERWAPKMSELRKLVSFAFVTNSASAMIEVCKNGGGVALLPSYIGTVEPSLVPLELPEVAPIQFWLTYTERVWRQPSGRIVIDWLKDMFEAEDAFWFTEHFVHPNRAHTLKPYLKADESAGS</sequence>
<organism evidence="6 7">
    <name type="scientific">Hyphomonas chukchiensis</name>
    <dbReference type="NCBI Taxonomy" id="1280947"/>
    <lineage>
        <taxon>Bacteria</taxon>
        <taxon>Pseudomonadati</taxon>
        <taxon>Pseudomonadota</taxon>
        <taxon>Alphaproteobacteria</taxon>
        <taxon>Hyphomonadales</taxon>
        <taxon>Hyphomonadaceae</taxon>
        <taxon>Hyphomonas</taxon>
    </lineage>
</organism>